<dbReference type="PANTHER" id="PTHR42718">
    <property type="entry name" value="MAJOR FACILITATOR SUPERFAMILY MULTIDRUG TRANSPORTER MFSC"/>
    <property type="match status" value="1"/>
</dbReference>
<evidence type="ECO:0000256" key="3">
    <source>
        <dbReference type="ARBA" id="ARBA00022989"/>
    </source>
</evidence>
<feature type="transmembrane region" description="Helical" evidence="5">
    <location>
        <begin position="75"/>
        <end position="98"/>
    </location>
</feature>
<sequence>MRASPGAILAVLSLAAFMAGLDLFIVNVAFDDIGRDFAGASLSSLSWVLNGYAIVYAATLVPLGRAADRFGPKRGFLIGLGLFTLASGACAASPGLLVLVLGRVLQALGAALLTPTSLGLLLHATPPEQRPRAVRIWAATAALAAAAGPVIGGLLVLASWRWVFLVNLPIGVLTLAFARRVVPEQRLEKPEALPDVFGAGVLTVAIAALSLALVKAPEWGYVTTPTLSAVLVSLALMAVFAGRSRSHASPVVEPLLLRVPAFLWSNVTMLWFSIGFGANLLANILWMQQVWHFSALRTGLAIAPGPLMVPIFAAVGQRLTRKLPAGAIAALGCVLCASGAWMVLSSVRAQPDVLGAVLPGWMISSAGVGLAMPTILSCATVDLPGSRAATGSAIVTMARQVGGVLGVSLLVALIGHPRGFAATHEAFQRVWWVAASAYLLAVFAALRMTPRTSRKALAEVEPVIER</sequence>
<evidence type="ECO:0000256" key="5">
    <source>
        <dbReference type="SAM" id="Phobius"/>
    </source>
</evidence>
<feature type="transmembrane region" description="Helical" evidence="5">
    <location>
        <begin position="426"/>
        <end position="446"/>
    </location>
</feature>
<evidence type="ECO:0000259" key="6">
    <source>
        <dbReference type="PROSITE" id="PS50850"/>
    </source>
</evidence>
<feature type="transmembrane region" description="Helical" evidence="5">
    <location>
        <begin position="162"/>
        <end position="182"/>
    </location>
</feature>
<name>A0A972SNK0_9BURK</name>
<evidence type="ECO:0000313" key="8">
    <source>
        <dbReference type="Proteomes" id="UP000655523"/>
    </source>
</evidence>
<keyword evidence="3 5" id="KW-1133">Transmembrane helix</keyword>
<dbReference type="Gene3D" id="1.20.1250.20">
    <property type="entry name" value="MFS general substrate transporter like domains"/>
    <property type="match status" value="1"/>
</dbReference>
<dbReference type="GO" id="GO:0022857">
    <property type="term" value="F:transmembrane transporter activity"/>
    <property type="evidence" value="ECO:0007669"/>
    <property type="project" value="InterPro"/>
</dbReference>
<protein>
    <submittedName>
        <fullName evidence="7">MFS transporter</fullName>
    </submittedName>
</protein>
<dbReference type="PRINTS" id="PR01036">
    <property type="entry name" value="TCRTETB"/>
</dbReference>
<dbReference type="Pfam" id="PF07690">
    <property type="entry name" value="MFS_1"/>
    <property type="match status" value="1"/>
</dbReference>
<evidence type="ECO:0000256" key="2">
    <source>
        <dbReference type="ARBA" id="ARBA00022692"/>
    </source>
</evidence>
<dbReference type="RefSeq" id="WP_172177009.1">
    <property type="nucleotide sequence ID" value="NZ_WOEZ01000265.1"/>
</dbReference>
<feature type="transmembrane region" description="Helical" evidence="5">
    <location>
        <begin position="136"/>
        <end position="156"/>
    </location>
</feature>
<evidence type="ECO:0000256" key="1">
    <source>
        <dbReference type="ARBA" id="ARBA00004141"/>
    </source>
</evidence>
<organism evidence="7 8">
    <name type="scientific">Paraburkholderia elongata</name>
    <dbReference type="NCBI Taxonomy" id="2675747"/>
    <lineage>
        <taxon>Bacteria</taxon>
        <taxon>Pseudomonadati</taxon>
        <taxon>Pseudomonadota</taxon>
        <taxon>Betaproteobacteria</taxon>
        <taxon>Burkholderiales</taxon>
        <taxon>Burkholderiaceae</taxon>
        <taxon>Paraburkholderia</taxon>
    </lineage>
</organism>
<feature type="transmembrane region" description="Helical" evidence="5">
    <location>
        <begin position="298"/>
        <end position="316"/>
    </location>
</feature>
<feature type="transmembrane region" description="Helical" evidence="5">
    <location>
        <begin position="393"/>
        <end position="414"/>
    </location>
</feature>
<dbReference type="GO" id="GO:0016020">
    <property type="term" value="C:membrane"/>
    <property type="evidence" value="ECO:0007669"/>
    <property type="project" value="UniProtKB-SubCell"/>
</dbReference>
<accession>A0A972SNK0</accession>
<keyword evidence="4 5" id="KW-0472">Membrane</keyword>
<feature type="transmembrane region" description="Helical" evidence="5">
    <location>
        <begin position="42"/>
        <end position="63"/>
    </location>
</feature>
<dbReference type="EMBL" id="WOEZ01000265">
    <property type="protein sequence ID" value="NPT61364.1"/>
    <property type="molecule type" value="Genomic_DNA"/>
</dbReference>
<dbReference type="PROSITE" id="PS50850">
    <property type="entry name" value="MFS"/>
    <property type="match status" value="1"/>
</dbReference>
<feature type="transmembrane region" description="Helical" evidence="5">
    <location>
        <begin position="219"/>
        <end position="240"/>
    </location>
</feature>
<proteinExistence type="predicted"/>
<keyword evidence="8" id="KW-1185">Reference proteome</keyword>
<feature type="transmembrane region" description="Helical" evidence="5">
    <location>
        <begin position="356"/>
        <end position="381"/>
    </location>
</feature>
<dbReference type="PANTHER" id="PTHR42718:SF48">
    <property type="entry name" value="CONSERVED TWO-DOMAIN MEMBRANE PROTEIN-RELATED"/>
    <property type="match status" value="1"/>
</dbReference>
<feature type="transmembrane region" description="Helical" evidence="5">
    <location>
        <begin position="7"/>
        <end position="30"/>
    </location>
</feature>
<dbReference type="CDD" id="cd17321">
    <property type="entry name" value="MFS_MMR_MDR_like"/>
    <property type="match status" value="1"/>
</dbReference>
<reference evidence="7 8" key="1">
    <citation type="submission" date="2019-11" db="EMBL/GenBank/DDBJ databases">
        <title>Metabolism of dissolved organic matter in forest soils.</title>
        <authorList>
            <person name="Cyle K.T."/>
            <person name="Wilhelm R.C."/>
            <person name="Martinez C.E."/>
        </authorList>
    </citation>
    <scope>NUCLEOTIDE SEQUENCE [LARGE SCALE GENOMIC DNA]</scope>
    <source>
        <strain evidence="7 8">5N</strain>
    </source>
</reference>
<dbReference type="InterPro" id="IPR011701">
    <property type="entry name" value="MFS"/>
</dbReference>
<keyword evidence="2 5" id="KW-0812">Transmembrane</keyword>
<gene>
    <name evidence="7" type="ORF">GNZ13_44230</name>
</gene>
<feature type="domain" description="Major facilitator superfamily (MFS) profile" evidence="6">
    <location>
        <begin position="8"/>
        <end position="453"/>
    </location>
</feature>
<dbReference type="InterPro" id="IPR020846">
    <property type="entry name" value="MFS_dom"/>
</dbReference>
<evidence type="ECO:0000313" key="7">
    <source>
        <dbReference type="EMBL" id="NPT61364.1"/>
    </source>
</evidence>
<dbReference type="InterPro" id="IPR036259">
    <property type="entry name" value="MFS_trans_sf"/>
</dbReference>
<comment type="subcellular location">
    <subcellularLocation>
        <location evidence="1">Membrane</location>
        <topology evidence="1">Multi-pass membrane protein</topology>
    </subcellularLocation>
</comment>
<dbReference type="Gene3D" id="1.20.1720.10">
    <property type="entry name" value="Multidrug resistance protein D"/>
    <property type="match status" value="1"/>
</dbReference>
<feature type="transmembrane region" description="Helical" evidence="5">
    <location>
        <begin position="323"/>
        <end position="344"/>
    </location>
</feature>
<feature type="transmembrane region" description="Helical" evidence="5">
    <location>
        <begin position="194"/>
        <end position="213"/>
    </location>
</feature>
<comment type="caution">
    <text evidence="7">The sequence shown here is derived from an EMBL/GenBank/DDBJ whole genome shotgun (WGS) entry which is preliminary data.</text>
</comment>
<feature type="transmembrane region" description="Helical" evidence="5">
    <location>
        <begin position="261"/>
        <end position="286"/>
    </location>
</feature>
<dbReference type="SUPFAM" id="SSF103473">
    <property type="entry name" value="MFS general substrate transporter"/>
    <property type="match status" value="1"/>
</dbReference>
<evidence type="ECO:0000256" key="4">
    <source>
        <dbReference type="ARBA" id="ARBA00023136"/>
    </source>
</evidence>
<dbReference type="Proteomes" id="UP000655523">
    <property type="component" value="Unassembled WGS sequence"/>
</dbReference>
<feature type="transmembrane region" description="Helical" evidence="5">
    <location>
        <begin position="104"/>
        <end position="124"/>
    </location>
</feature>
<dbReference type="AlphaFoldDB" id="A0A972SNK0"/>